<proteinExistence type="predicted"/>
<dbReference type="EMBL" id="UINC01016023">
    <property type="protein sequence ID" value="SVA67042.1"/>
    <property type="molecule type" value="Genomic_DNA"/>
</dbReference>
<organism evidence="1">
    <name type="scientific">marine metagenome</name>
    <dbReference type="NCBI Taxonomy" id="408172"/>
    <lineage>
        <taxon>unclassified sequences</taxon>
        <taxon>metagenomes</taxon>
        <taxon>ecological metagenomes</taxon>
    </lineage>
</organism>
<evidence type="ECO:0000313" key="1">
    <source>
        <dbReference type="EMBL" id="SVA67042.1"/>
    </source>
</evidence>
<name>A0A381XRB1_9ZZZZ</name>
<dbReference type="AlphaFoldDB" id="A0A381XRB1"/>
<sequence>QGCKIVLIPQISNPFYEHFLLLVLSQNKIAFQKNQVNRYYGESENIGIMQTKTPDCFLQLQSEQGQIRVNISRNF</sequence>
<reference evidence="1" key="1">
    <citation type="submission" date="2018-05" db="EMBL/GenBank/DDBJ databases">
        <authorList>
            <person name="Lanie J.A."/>
            <person name="Ng W.-L."/>
            <person name="Kazmierczak K.M."/>
            <person name="Andrzejewski T.M."/>
            <person name="Davidsen T.M."/>
            <person name="Wayne K.J."/>
            <person name="Tettelin H."/>
            <person name="Glass J.I."/>
            <person name="Rusch D."/>
            <person name="Podicherti R."/>
            <person name="Tsui H.-C.T."/>
            <person name="Winkler M.E."/>
        </authorList>
    </citation>
    <scope>NUCLEOTIDE SEQUENCE</scope>
</reference>
<accession>A0A381XRB1</accession>
<feature type="non-terminal residue" evidence="1">
    <location>
        <position position="1"/>
    </location>
</feature>
<protein>
    <submittedName>
        <fullName evidence="1">Uncharacterized protein</fullName>
    </submittedName>
</protein>
<gene>
    <name evidence="1" type="ORF">METZ01_LOCUS119896</name>
</gene>